<dbReference type="GO" id="GO:0030246">
    <property type="term" value="F:carbohydrate binding"/>
    <property type="evidence" value="ECO:0007669"/>
    <property type="project" value="InterPro"/>
</dbReference>
<comment type="caution">
    <text evidence="2">The sequence shown here is derived from an EMBL/GenBank/DDBJ whole genome shotgun (WGS) entry which is preliminary data.</text>
</comment>
<keyword evidence="3" id="KW-1185">Reference proteome</keyword>
<keyword evidence="2" id="KW-0121">Carboxypeptidase</keyword>
<keyword evidence="1" id="KW-0472">Membrane</keyword>
<dbReference type="Proteomes" id="UP000298337">
    <property type="component" value="Unassembled WGS sequence"/>
</dbReference>
<evidence type="ECO:0000313" key="3">
    <source>
        <dbReference type="Proteomes" id="UP000298337"/>
    </source>
</evidence>
<evidence type="ECO:0000256" key="1">
    <source>
        <dbReference type="SAM" id="Phobius"/>
    </source>
</evidence>
<dbReference type="EMBL" id="SRLA01000007">
    <property type="protein sequence ID" value="TGE03829.1"/>
    <property type="molecule type" value="Genomic_DNA"/>
</dbReference>
<dbReference type="InterPro" id="IPR013784">
    <property type="entry name" value="Carb-bd-like_fold"/>
</dbReference>
<organism evidence="2 3">
    <name type="scientific">Hymenobacter fodinae</name>
    <dbReference type="NCBI Taxonomy" id="2510796"/>
    <lineage>
        <taxon>Bacteria</taxon>
        <taxon>Pseudomonadati</taxon>
        <taxon>Bacteroidota</taxon>
        <taxon>Cytophagia</taxon>
        <taxon>Cytophagales</taxon>
        <taxon>Hymenobacteraceae</taxon>
        <taxon>Hymenobacter</taxon>
    </lineage>
</organism>
<dbReference type="SUPFAM" id="SSF49452">
    <property type="entry name" value="Starch-binding domain-like"/>
    <property type="match status" value="1"/>
</dbReference>
<keyword evidence="1" id="KW-0812">Transmembrane</keyword>
<accession>A0A4Z0NZI7</accession>
<keyword evidence="2" id="KW-0378">Hydrolase</keyword>
<dbReference type="AlphaFoldDB" id="A0A4Z0NZI7"/>
<dbReference type="GO" id="GO:0004180">
    <property type="term" value="F:carboxypeptidase activity"/>
    <property type="evidence" value="ECO:0007669"/>
    <property type="project" value="UniProtKB-KW"/>
</dbReference>
<protein>
    <submittedName>
        <fullName evidence="2">Carboxypeptidase regulatory-like domain-containing protein</fullName>
    </submittedName>
</protein>
<gene>
    <name evidence="2" type="ORF">EU556_24795</name>
</gene>
<keyword evidence="1" id="KW-1133">Transmembrane helix</keyword>
<keyword evidence="2" id="KW-0645">Protease</keyword>
<dbReference type="OrthoDB" id="883318at2"/>
<sequence length="164" mass="17945">MAARRRRGLRSRRNQTIRVGSPGGVALSGLGFLLLMVSFSGLVLRYLTPNAPTVMGSITGIVLNTHNLPVEDVNLVIVAGPSHPDIAALTDAKGLFSFDNLRPGHYIIKAFGQVASDDIPVQVIRNKTPFVEIWLDLEHPPTGDLNVIGEEHFFTDDSAQREEY</sequence>
<evidence type="ECO:0000313" key="2">
    <source>
        <dbReference type="EMBL" id="TGE03829.1"/>
    </source>
</evidence>
<feature type="transmembrane region" description="Helical" evidence="1">
    <location>
        <begin position="21"/>
        <end position="47"/>
    </location>
</feature>
<proteinExistence type="predicted"/>
<reference evidence="2 3" key="1">
    <citation type="submission" date="2019-04" db="EMBL/GenBank/DDBJ databases">
        <authorList>
            <person name="Feng G."/>
            <person name="Zhang J."/>
            <person name="Zhu H."/>
        </authorList>
    </citation>
    <scope>NUCLEOTIDE SEQUENCE [LARGE SCALE GENOMIC DNA]</scope>
    <source>
        <strain evidence="2 3">92R-1</strain>
    </source>
</reference>
<name>A0A4Z0NZI7_9BACT</name>